<organism evidence="2 3">
    <name type="scientific">Paenibacillus campinasensis</name>
    <dbReference type="NCBI Taxonomy" id="66347"/>
    <lineage>
        <taxon>Bacteria</taxon>
        <taxon>Bacillati</taxon>
        <taxon>Bacillota</taxon>
        <taxon>Bacilli</taxon>
        <taxon>Bacillales</taxon>
        <taxon>Paenibacillaceae</taxon>
        <taxon>Paenibacillus</taxon>
    </lineage>
</organism>
<dbReference type="OrthoDB" id="384253at2"/>
<dbReference type="AlphaFoldDB" id="A0A268F0R4"/>
<dbReference type="GO" id="GO:0110154">
    <property type="term" value="P:RNA decapping"/>
    <property type="evidence" value="ECO:0007669"/>
    <property type="project" value="TreeGrafter"/>
</dbReference>
<dbReference type="PANTHER" id="PTHR42850">
    <property type="entry name" value="METALLOPHOSPHOESTERASE"/>
    <property type="match status" value="1"/>
</dbReference>
<dbReference type="Pfam" id="PF00149">
    <property type="entry name" value="Metallophos"/>
    <property type="match status" value="1"/>
</dbReference>
<dbReference type="EMBL" id="NPBY01000014">
    <property type="protein sequence ID" value="PAD78969.1"/>
    <property type="molecule type" value="Genomic_DNA"/>
</dbReference>
<reference evidence="2 3" key="1">
    <citation type="submission" date="2017-07" db="EMBL/GenBank/DDBJ databases">
        <title>Isolation and whole genome analysis of endospore-forming bacteria from heroin.</title>
        <authorList>
            <person name="Kalinowski J."/>
            <person name="Ahrens B."/>
            <person name="Al-Dilaimi A."/>
            <person name="Winkler A."/>
            <person name="Wibberg D."/>
            <person name="Schleenbecker U."/>
            <person name="Ruckert C."/>
            <person name="Wolfel R."/>
            <person name="Grass G."/>
        </authorList>
    </citation>
    <scope>NUCLEOTIDE SEQUENCE [LARGE SCALE GENOMIC DNA]</scope>
    <source>
        <strain evidence="2 3">7537-G1</strain>
    </source>
</reference>
<dbReference type="GO" id="GO:0008803">
    <property type="term" value="F:bis(5'-nucleosyl)-tetraphosphatase (symmetrical) activity"/>
    <property type="evidence" value="ECO:0007669"/>
    <property type="project" value="TreeGrafter"/>
</dbReference>
<accession>A0A268F0R4</accession>
<evidence type="ECO:0000313" key="2">
    <source>
        <dbReference type="EMBL" id="PAD78969.1"/>
    </source>
</evidence>
<dbReference type="RefSeq" id="WP_095263917.1">
    <property type="nucleotide sequence ID" value="NZ_NPBY01000014.1"/>
</dbReference>
<dbReference type="InterPro" id="IPR029052">
    <property type="entry name" value="Metallo-depent_PP-like"/>
</dbReference>
<dbReference type="InterPro" id="IPR004843">
    <property type="entry name" value="Calcineurin-like_PHP"/>
</dbReference>
<protein>
    <submittedName>
        <fullName evidence="2">Serine/threonine protein phosphatase</fullName>
    </submittedName>
</protein>
<dbReference type="Proteomes" id="UP000215596">
    <property type="component" value="Unassembled WGS sequence"/>
</dbReference>
<proteinExistence type="predicted"/>
<evidence type="ECO:0000259" key="1">
    <source>
        <dbReference type="Pfam" id="PF00149"/>
    </source>
</evidence>
<dbReference type="PANTHER" id="PTHR42850:SF4">
    <property type="entry name" value="ZINC-DEPENDENT ENDOPOLYPHOSPHATASE"/>
    <property type="match status" value="1"/>
</dbReference>
<name>A0A268F0R4_9BACL</name>
<dbReference type="InterPro" id="IPR050126">
    <property type="entry name" value="Ap4A_hydrolase"/>
</dbReference>
<comment type="caution">
    <text evidence="2">The sequence shown here is derived from an EMBL/GenBank/DDBJ whole genome shotgun (WGS) entry which is preliminary data.</text>
</comment>
<dbReference type="GO" id="GO:0005737">
    <property type="term" value="C:cytoplasm"/>
    <property type="evidence" value="ECO:0007669"/>
    <property type="project" value="TreeGrafter"/>
</dbReference>
<gene>
    <name evidence="2" type="ORF">CHH67_05125</name>
</gene>
<dbReference type="Gene3D" id="3.60.21.10">
    <property type="match status" value="1"/>
</dbReference>
<dbReference type="GO" id="GO:0016791">
    <property type="term" value="F:phosphatase activity"/>
    <property type="evidence" value="ECO:0007669"/>
    <property type="project" value="TreeGrafter"/>
</dbReference>
<evidence type="ECO:0000313" key="3">
    <source>
        <dbReference type="Proteomes" id="UP000215596"/>
    </source>
</evidence>
<feature type="domain" description="Calcineurin-like phosphoesterase" evidence="1">
    <location>
        <begin position="3"/>
        <end position="133"/>
    </location>
</feature>
<dbReference type="SUPFAM" id="SSF56300">
    <property type="entry name" value="Metallo-dependent phosphatases"/>
    <property type="match status" value="1"/>
</dbReference>
<sequence length="208" mass="22801">MGRLLAVSDVHGYGNLLEALLEHVKYDPAADRLFLLGDYVNKGPDSGGTLELVAALCASGAVALQGNNERKWLLRMPEHAVTDVSRAEKYLKWIDSMPLWAQDGEYVFVHAGLRPGIPLSCQTPEDLTTIREPFFHAPAIGGHTIVFGHTSTWRLGADYGQLWRGEGKLGIDTGAGHGHYLSLVDLTSGWQYAIHVSAEEGILRRRIS</sequence>